<dbReference type="RefSeq" id="WP_382384784.1">
    <property type="nucleotide sequence ID" value="NZ_JBHMEZ010000032.1"/>
</dbReference>
<organism evidence="2 3">
    <name type="scientific">Formosa undariae</name>
    <dbReference type="NCBI Taxonomy" id="1325436"/>
    <lineage>
        <taxon>Bacteria</taxon>
        <taxon>Pseudomonadati</taxon>
        <taxon>Bacteroidota</taxon>
        <taxon>Flavobacteriia</taxon>
        <taxon>Flavobacteriales</taxon>
        <taxon>Flavobacteriaceae</taxon>
        <taxon>Formosa</taxon>
    </lineage>
</organism>
<comment type="caution">
    <text evidence="2">The sequence shown here is derived from an EMBL/GenBank/DDBJ whole genome shotgun (WGS) entry which is preliminary data.</text>
</comment>
<dbReference type="Pfam" id="PF01906">
    <property type="entry name" value="YbjQ_1"/>
    <property type="match status" value="1"/>
</dbReference>
<gene>
    <name evidence="2" type="ORF">ACFFVB_18530</name>
</gene>
<protein>
    <submittedName>
        <fullName evidence="2">Heavy metal-binding domain-containing protein</fullName>
    </submittedName>
</protein>
<dbReference type="SUPFAM" id="SSF117782">
    <property type="entry name" value="YbjQ-like"/>
    <property type="match status" value="1"/>
</dbReference>
<comment type="similarity">
    <text evidence="1">Belongs to the UPF0145 family.</text>
</comment>
<name>A0ABV5F6T5_9FLAO</name>
<sequence>MNKNSNCPNCGTELKTTLLKSVVQSDHKQTVIINEYEETPKEGYCSKCIGDKYKIASQKMNKEINHLTDRFNDLIQQIPVVSTHSPLHWDYDTLEMVTGQSTTGTGVVTEFASSFTDFFGQSSGRHNSKLRTGEKLCMFQLRKQTYDLGGNAVIATDIDYAEVGSGKGILMVCMTGTAIKLKNLEVLGESRSRVFGKYDEIFNRLRYLNKLQQF</sequence>
<keyword evidence="3" id="KW-1185">Reference proteome</keyword>
<dbReference type="PANTHER" id="PTHR34068:SF1">
    <property type="entry name" value="UPF0145 PROTEIN YBJQ"/>
    <property type="match status" value="1"/>
</dbReference>
<dbReference type="EMBL" id="JBHMEZ010000032">
    <property type="protein sequence ID" value="MFB9055084.1"/>
    <property type="molecule type" value="Genomic_DNA"/>
</dbReference>
<accession>A0ABV5F6T5</accession>
<evidence type="ECO:0000256" key="1">
    <source>
        <dbReference type="ARBA" id="ARBA00010751"/>
    </source>
</evidence>
<evidence type="ECO:0000313" key="3">
    <source>
        <dbReference type="Proteomes" id="UP001589605"/>
    </source>
</evidence>
<dbReference type="InterPro" id="IPR002765">
    <property type="entry name" value="UPF0145_YbjQ-like"/>
</dbReference>
<dbReference type="Gene3D" id="3.30.110.70">
    <property type="entry name" value="Hypothetical protein apc22750. Chain B"/>
    <property type="match status" value="1"/>
</dbReference>
<evidence type="ECO:0000313" key="2">
    <source>
        <dbReference type="EMBL" id="MFB9055084.1"/>
    </source>
</evidence>
<dbReference type="PANTHER" id="PTHR34068">
    <property type="entry name" value="UPF0145 PROTEIN YBJQ"/>
    <property type="match status" value="1"/>
</dbReference>
<dbReference type="InterPro" id="IPR035439">
    <property type="entry name" value="UPF0145_dom_sf"/>
</dbReference>
<reference evidence="2 3" key="1">
    <citation type="submission" date="2024-09" db="EMBL/GenBank/DDBJ databases">
        <authorList>
            <person name="Sun Q."/>
            <person name="Mori K."/>
        </authorList>
    </citation>
    <scope>NUCLEOTIDE SEQUENCE [LARGE SCALE GENOMIC DNA]</scope>
    <source>
        <strain evidence="2 3">CECT 8286</strain>
    </source>
</reference>
<dbReference type="Proteomes" id="UP001589605">
    <property type="component" value="Unassembled WGS sequence"/>
</dbReference>
<proteinExistence type="inferred from homology"/>